<keyword evidence="17" id="KW-1185">Reference proteome</keyword>
<dbReference type="Gene3D" id="3.10.50.40">
    <property type="match status" value="1"/>
</dbReference>
<dbReference type="HAMAP" id="MF_00303">
    <property type="entry name" value="Trigger_factor_Tig"/>
    <property type="match status" value="1"/>
</dbReference>
<dbReference type="PANTHER" id="PTHR30560:SF3">
    <property type="entry name" value="TRIGGER FACTOR-LIKE PROTEIN TIG, CHLOROPLASTIC"/>
    <property type="match status" value="1"/>
</dbReference>
<evidence type="ECO:0000256" key="11">
    <source>
        <dbReference type="HAMAP-Rule" id="MF_00303"/>
    </source>
</evidence>
<dbReference type="Gene3D" id="3.30.70.1050">
    <property type="entry name" value="Trigger factor ribosome-binding domain"/>
    <property type="match status" value="1"/>
</dbReference>
<dbReference type="GO" id="GO:0051083">
    <property type="term" value="P:'de novo' cotranslational protein folding"/>
    <property type="evidence" value="ECO:0007669"/>
    <property type="project" value="TreeGrafter"/>
</dbReference>
<keyword evidence="8 11" id="KW-0413">Isomerase</keyword>
<dbReference type="GO" id="GO:0015031">
    <property type="term" value="P:protein transport"/>
    <property type="evidence" value="ECO:0007669"/>
    <property type="project" value="UniProtKB-UniRule"/>
</dbReference>
<evidence type="ECO:0000256" key="5">
    <source>
        <dbReference type="ARBA" id="ARBA00022618"/>
    </source>
</evidence>
<evidence type="ECO:0000256" key="9">
    <source>
        <dbReference type="ARBA" id="ARBA00023306"/>
    </source>
</evidence>
<comment type="caution">
    <text evidence="16">The sequence shown here is derived from an EMBL/GenBank/DDBJ whole genome shotgun (WGS) entry which is preliminary data.</text>
</comment>
<dbReference type="GO" id="GO:0005737">
    <property type="term" value="C:cytoplasm"/>
    <property type="evidence" value="ECO:0007669"/>
    <property type="project" value="UniProtKB-SubCell"/>
</dbReference>
<evidence type="ECO:0000259" key="15">
    <source>
        <dbReference type="PROSITE" id="PS50059"/>
    </source>
</evidence>
<name>A0A939E1V7_9CORY</name>
<keyword evidence="6 11" id="KW-0697">Rotamase</keyword>
<dbReference type="InterPro" id="IPR001179">
    <property type="entry name" value="PPIase_FKBP_dom"/>
</dbReference>
<comment type="domain">
    <text evidence="11">Consists of 3 domains; the N-terminus binds the ribosome, the middle domain has PPIase activity, while the C-terminus has intrinsic chaperone activity on its own.</text>
</comment>
<dbReference type="InterPro" id="IPR046357">
    <property type="entry name" value="PPIase_dom_sf"/>
</dbReference>
<evidence type="ECO:0000256" key="8">
    <source>
        <dbReference type="ARBA" id="ARBA00023235"/>
    </source>
</evidence>
<dbReference type="Pfam" id="PF05697">
    <property type="entry name" value="Trigger_N"/>
    <property type="match status" value="1"/>
</dbReference>
<dbReference type="GO" id="GO:0044183">
    <property type="term" value="F:protein folding chaperone"/>
    <property type="evidence" value="ECO:0007669"/>
    <property type="project" value="TreeGrafter"/>
</dbReference>
<dbReference type="GO" id="GO:0051301">
    <property type="term" value="P:cell division"/>
    <property type="evidence" value="ECO:0007669"/>
    <property type="project" value="UniProtKB-KW"/>
</dbReference>
<dbReference type="Gene3D" id="1.10.3120.10">
    <property type="entry name" value="Trigger factor, C-terminal domain"/>
    <property type="match status" value="1"/>
</dbReference>
<comment type="catalytic activity">
    <reaction evidence="1 11 12">
        <text>[protein]-peptidylproline (omega=180) = [protein]-peptidylproline (omega=0)</text>
        <dbReference type="Rhea" id="RHEA:16237"/>
        <dbReference type="Rhea" id="RHEA-COMP:10747"/>
        <dbReference type="Rhea" id="RHEA-COMP:10748"/>
        <dbReference type="ChEBI" id="CHEBI:83833"/>
        <dbReference type="ChEBI" id="CHEBI:83834"/>
        <dbReference type="EC" id="5.2.1.8"/>
    </reaction>
</comment>
<evidence type="ECO:0000256" key="1">
    <source>
        <dbReference type="ARBA" id="ARBA00000971"/>
    </source>
</evidence>
<dbReference type="SUPFAM" id="SSF102735">
    <property type="entry name" value="Trigger factor ribosome-binding domain"/>
    <property type="match status" value="1"/>
</dbReference>
<organism evidence="16 17">
    <name type="scientific">Corynebacterium mendelii</name>
    <dbReference type="NCBI Taxonomy" id="2765362"/>
    <lineage>
        <taxon>Bacteria</taxon>
        <taxon>Bacillati</taxon>
        <taxon>Actinomycetota</taxon>
        <taxon>Actinomycetes</taxon>
        <taxon>Mycobacteriales</taxon>
        <taxon>Corynebacteriaceae</taxon>
        <taxon>Corynebacterium</taxon>
    </lineage>
</organism>
<keyword evidence="9 11" id="KW-0131">Cell cycle</keyword>
<feature type="region of interest" description="Disordered" evidence="14">
    <location>
        <begin position="429"/>
        <end position="457"/>
    </location>
</feature>
<evidence type="ECO:0000256" key="4">
    <source>
        <dbReference type="ARBA" id="ARBA00016902"/>
    </source>
</evidence>
<evidence type="ECO:0000313" key="16">
    <source>
        <dbReference type="EMBL" id="MBN9644161.1"/>
    </source>
</evidence>
<evidence type="ECO:0000256" key="10">
    <source>
        <dbReference type="ARBA" id="ARBA00029986"/>
    </source>
</evidence>
<dbReference type="PROSITE" id="PS50059">
    <property type="entry name" value="FKBP_PPIASE"/>
    <property type="match status" value="1"/>
</dbReference>
<dbReference type="InterPro" id="IPR008881">
    <property type="entry name" value="Trigger_fac_ribosome-bd_bac"/>
</dbReference>
<dbReference type="PANTHER" id="PTHR30560">
    <property type="entry name" value="TRIGGER FACTOR CHAPERONE AND PEPTIDYL-PROLYL CIS/TRANS ISOMERASE"/>
    <property type="match status" value="1"/>
</dbReference>
<evidence type="ECO:0000256" key="12">
    <source>
        <dbReference type="PROSITE-ProRule" id="PRU00277"/>
    </source>
</evidence>
<dbReference type="RefSeq" id="WP_207119130.1">
    <property type="nucleotide sequence ID" value="NZ_JAFLEQ010000008.1"/>
</dbReference>
<feature type="domain" description="PPIase FKBP-type" evidence="15">
    <location>
        <begin position="162"/>
        <end position="210"/>
    </location>
</feature>
<evidence type="ECO:0000313" key="17">
    <source>
        <dbReference type="Proteomes" id="UP000664332"/>
    </source>
</evidence>
<dbReference type="GO" id="GO:0003755">
    <property type="term" value="F:peptidyl-prolyl cis-trans isomerase activity"/>
    <property type="evidence" value="ECO:0007669"/>
    <property type="project" value="UniProtKB-UniRule"/>
</dbReference>
<keyword evidence="7 11" id="KW-0143">Chaperone</keyword>
<proteinExistence type="inferred from homology"/>
<protein>
    <recommendedName>
        <fullName evidence="4 11">Trigger factor</fullName>
        <shortName evidence="11">TF</shortName>
        <ecNumber evidence="3 11">5.2.1.8</ecNumber>
    </recommendedName>
    <alternativeName>
        <fullName evidence="10 11">PPIase</fullName>
    </alternativeName>
</protein>
<dbReference type="GO" id="GO:0043022">
    <property type="term" value="F:ribosome binding"/>
    <property type="evidence" value="ECO:0007669"/>
    <property type="project" value="TreeGrafter"/>
</dbReference>
<dbReference type="AlphaFoldDB" id="A0A939E1V7"/>
<dbReference type="SUPFAM" id="SSF109998">
    <property type="entry name" value="Triger factor/SurA peptide-binding domain-like"/>
    <property type="match status" value="1"/>
</dbReference>
<comment type="subcellular location">
    <subcellularLocation>
        <location evidence="11">Cytoplasm</location>
    </subcellularLocation>
    <text evidence="11">About half TF is bound to the ribosome near the polypeptide exit tunnel while the other half is free in the cytoplasm.</text>
</comment>
<evidence type="ECO:0000256" key="13">
    <source>
        <dbReference type="RuleBase" id="RU003914"/>
    </source>
</evidence>
<dbReference type="InterPro" id="IPR036611">
    <property type="entry name" value="Trigger_fac_ribosome-bd_sf"/>
</dbReference>
<evidence type="ECO:0000256" key="14">
    <source>
        <dbReference type="SAM" id="MobiDB-lite"/>
    </source>
</evidence>
<evidence type="ECO:0000256" key="3">
    <source>
        <dbReference type="ARBA" id="ARBA00013194"/>
    </source>
</evidence>
<evidence type="ECO:0000256" key="6">
    <source>
        <dbReference type="ARBA" id="ARBA00023110"/>
    </source>
</evidence>
<dbReference type="InterPro" id="IPR027304">
    <property type="entry name" value="Trigger_fact/SurA_dom_sf"/>
</dbReference>
<reference evidence="16" key="1">
    <citation type="submission" date="2021-03" db="EMBL/GenBank/DDBJ databases">
        <authorList>
            <person name="Sun Q."/>
        </authorList>
    </citation>
    <scope>NUCLEOTIDE SEQUENCE</scope>
    <source>
        <strain evidence="16">CCM 8862</strain>
    </source>
</reference>
<keyword evidence="5 11" id="KW-0132">Cell division</keyword>
<dbReference type="EC" id="5.2.1.8" evidence="3 11"/>
<dbReference type="SUPFAM" id="SSF54534">
    <property type="entry name" value="FKBP-like"/>
    <property type="match status" value="1"/>
</dbReference>
<dbReference type="InterPro" id="IPR005215">
    <property type="entry name" value="Trig_fac"/>
</dbReference>
<accession>A0A939E1V7</accession>
<comment type="function">
    <text evidence="11">Involved in protein export. Acts as a chaperone by maintaining the newly synthesized protein in an open conformation. Functions as a peptidyl-prolyl cis-trans isomerase.</text>
</comment>
<evidence type="ECO:0000256" key="2">
    <source>
        <dbReference type="ARBA" id="ARBA00005464"/>
    </source>
</evidence>
<gene>
    <name evidence="11" type="primary">tig</name>
    <name evidence="16" type="ORF">JZY06_05965</name>
</gene>
<dbReference type="PIRSF" id="PIRSF003095">
    <property type="entry name" value="Trigger_factor"/>
    <property type="match status" value="1"/>
</dbReference>
<dbReference type="Proteomes" id="UP000664332">
    <property type="component" value="Unassembled WGS sequence"/>
</dbReference>
<dbReference type="InterPro" id="IPR037041">
    <property type="entry name" value="Trigger_fac_C_sf"/>
</dbReference>
<feature type="compositionally biased region" description="Acidic residues" evidence="14">
    <location>
        <begin position="438"/>
        <end position="457"/>
    </location>
</feature>
<dbReference type="InterPro" id="IPR008880">
    <property type="entry name" value="Trigger_fac_C"/>
</dbReference>
<keyword evidence="11" id="KW-0963">Cytoplasm</keyword>
<dbReference type="Pfam" id="PF00254">
    <property type="entry name" value="FKBP_C"/>
    <property type="match status" value="1"/>
</dbReference>
<evidence type="ECO:0000256" key="7">
    <source>
        <dbReference type="ARBA" id="ARBA00023186"/>
    </source>
</evidence>
<dbReference type="GO" id="GO:0043335">
    <property type="term" value="P:protein unfolding"/>
    <property type="evidence" value="ECO:0007669"/>
    <property type="project" value="TreeGrafter"/>
</dbReference>
<dbReference type="Pfam" id="PF05698">
    <property type="entry name" value="Trigger_C"/>
    <property type="match status" value="1"/>
</dbReference>
<sequence>MKSSVEKLSDTRVKMTVEVPFDELDKEFNTAYKAIAQQVSIPGFRKGKAPRQLIDARFGRGVVLEQVINDMLPSRLQAACDELDVNPLSQPQVDVTKVEDGDVVEFTAECDVRPDFELPDFSSYEIEVAPVKAVEKAVDEQLDNLRQRFATRTSVERKPQDGDTVTVDLKAAIDGKEIEEVSAEDMTVTVGSEELIKGVDEAIKSTEPGESSTFTTTLEHEDYKDKEAEITVTVKTVKETSLPELDDDFAEMASEYDTIDELREAIAKDAEEAVKADQAAELRDKVLNKALDEAAFELPEAVVQEQVNAQKRNLLNQFGGDEKILDSLLQGQGMSRETFEANTREQAEKAVRTQLFLDALAEKVKPEVTQEELSEHIMFTARSYNMEPQQFLQQLQTSGQIGNLFADVRRGKALAAAICEVKAADTDGNSFDPAVYFGEEDEPSDNTADNNEDNNED</sequence>
<dbReference type="NCBIfam" id="TIGR00115">
    <property type="entry name" value="tig"/>
    <property type="match status" value="1"/>
</dbReference>
<dbReference type="EMBL" id="JAFLEQ010000008">
    <property type="protein sequence ID" value="MBN9644161.1"/>
    <property type="molecule type" value="Genomic_DNA"/>
</dbReference>
<comment type="similarity">
    <text evidence="2 11 13">Belongs to the FKBP-type PPIase family. Tig subfamily.</text>
</comment>